<comment type="caution">
    <text evidence="1">The sequence shown here is derived from an EMBL/GenBank/DDBJ whole genome shotgun (WGS) entry which is preliminary data.</text>
</comment>
<sequence length="71" mass="8354">MIEVFKTDVRQRKKAQKIIGLLLRYFPQNRINFDLEDCDRILRVEGVPIHPETIIDLLQAEGVYCRPLDEA</sequence>
<dbReference type="OrthoDB" id="1036397at2"/>
<gene>
    <name evidence="1" type="ORF">ADICEAN_00037</name>
</gene>
<dbReference type="AlphaFoldDB" id="M7NC98"/>
<dbReference type="Proteomes" id="UP000011910">
    <property type="component" value="Unassembled WGS sequence"/>
</dbReference>
<keyword evidence="2" id="KW-1185">Reference proteome</keyword>
<dbReference type="EMBL" id="AODQ01000001">
    <property type="protein sequence ID" value="EMR04766.1"/>
    <property type="molecule type" value="Genomic_DNA"/>
</dbReference>
<dbReference type="PATRIC" id="fig|1279009.4.peg.40"/>
<organism evidence="1 2">
    <name type="scientific">Cesiribacter andamanensis AMV16</name>
    <dbReference type="NCBI Taxonomy" id="1279009"/>
    <lineage>
        <taxon>Bacteria</taxon>
        <taxon>Pseudomonadati</taxon>
        <taxon>Bacteroidota</taxon>
        <taxon>Cytophagia</taxon>
        <taxon>Cytophagales</taxon>
        <taxon>Cesiribacteraceae</taxon>
        <taxon>Cesiribacter</taxon>
    </lineage>
</organism>
<protein>
    <submittedName>
        <fullName evidence="1">Uncharacterized protein</fullName>
    </submittedName>
</protein>
<dbReference type="eggNOG" id="COG0500">
    <property type="taxonomic scope" value="Bacteria"/>
</dbReference>
<reference evidence="1 2" key="1">
    <citation type="journal article" date="2013" name="Genome Announc.">
        <title>Draft Genome Sequence of Cesiribacter andamanensis Strain AMV16T, Isolated from a Soil Sample from a Mud Volcano in the Andaman Islands, India.</title>
        <authorList>
            <person name="Shivaji S."/>
            <person name="Ara S."/>
            <person name="Begum Z."/>
            <person name="Srinivas T.N."/>
            <person name="Singh A."/>
            <person name="Kumar Pinnaka A."/>
        </authorList>
    </citation>
    <scope>NUCLEOTIDE SEQUENCE [LARGE SCALE GENOMIC DNA]</scope>
    <source>
        <strain evidence="1 2">AMV16</strain>
    </source>
</reference>
<dbReference type="RefSeq" id="WP_009193451.1">
    <property type="nucleotide sequence ID" value="NZ_AODQ01000001.1"/>
</dbReference>
<evidence type="ECO:0000313" key="1">
    <source>
        <dbReference type="EMBL" id="EMR04766.1"/>
    </source>
</evidence>
<dbReference type="STRING" id="1279009.ADICEAN_00037"/>
<accession>M7NC98</accession>
<evidence type="ECO:0000313" key="2">
    <source>
        <dbReference type="Proteomes" id="UP000011910"/>
    </source>
</evidence>
<name>M7NC98_9BACT</name>
<proteinExistence type="predicted"/>